<keyword evidence="2" id="KW-1185">Reference proteome</keyword>
<dbReference type="Gene3D" id="3.30.1360.120">
    <property type="entry name" value="Probable tRNA modification gtpase trme, domain 1"/>
    <property type="match status" value="1"/>
</dbReference>
<evidence type="ECO:0000313" key="2">
    <source>
        <dbReference type="Proteomes" id="UP001157167"/>
    </source>
</evidence>
<dbReference type="SUPFAM" id="SSF103025">
    <property type="entry name" value="Folate-binding domain"/>
    <property type="match status" value="1"/>
</dbReference>
<accession>A0ABQ6FGY6</accession>
<evidence type="ECO:0008006" key="3">
    <source>
        <dbReference type="Google" id="ProtNLM"/>
    </source>
</evidence>
<organism evidence="1 2">
    <name type="scientific">Zoogloea oryzae</name>
    <dbReference type="NCBI Taxonomy" id="310767"/>
    <lineage>
        <taxon>Bacteria</taxon>
        <taxon>Pseudomonadati</taxon>
        <taxon>Pseudomonadota</taxon>
        <taxon>Betaproteobacteria</taxon>
        <taxon>Rhodocyclales</taxon>
        <taxon>Zoogloeaceae</taxon>
        <taxon>Zoogloea</taxon>
    </lineage>
</organism>
<gene>
    <name evidence="1" type="ORF">GCM10007933_40470</name>
</gene>
<evidence type="ECO:0000313" key="1">
    <source>
        <dbReference type="EMBL" id="GLT24564.1"/>
    </source>
</evidence>
<reference evidence="2" key="1">
    <citation type="journal article" date="2019" name="Int. J. Syst. Evol. Microbiol.">
        <title>The Global Catalogue of Microorganisms (GCM) 10K type strain sequencing project: providing services to taxonomists for standard genome sequencing and annotation.</title>
        <authorList>
            <consortium name="The Broad Institute Genomics Platform"/>
            <consortium name="The Broad Institute Genome Sequencing Center for Infectious Disease"/>
            <person name="Wu L."/>
            <person name="Ma J."/>
        </authorList>
    </citation>
    <scope>NUCLEOTIDE SEQUENCE [LARGE SCALE GENOMIC DNA]</scope>
    <source>
        <strain evidence="2">NBRC 102407</strain>
    </source>
</reference>
<protein>
    <recommendedName>
        <fullName evidence="3">Sarcosine oxidase subunit gamma</fullName>
    </recommendedName>
</protein>
<proteinExistence type="predicted"/>
<name>A0ABQ6FGY6_9RHOO</name>
<dbReference type="RefSeq" id="WP_284189728.1">
    <property type="nucleotide sequence ID" value="NZ_BSPX01000106.1"/>
</dbReference>
<sequence>MFANNLAPSPVADLVAATLLPPEQQAAAAATLGIADRSELARHGCKGPGAAEWLVALGLPIPPAPNSWLPLDDGGRIARLGFTEFLIEGPAALIAPLAAAPRGPGVYPVLRQDAAFVLAGSRLDELLRQSCSVNFRALDLAARPVVLTSMVGVGVTAIPELRAGRPTLRIWCDGTYGHYLWETLLDIAGDLGGGAVVARSID</sequence>
<dbReference type="EMBL" id="BSPX01000106">
    <property type="protein sequence ID" value="GLT24564.1"/>
    <property type="molecule type" value="Genomic_DNA"/>
</dbReference>
<dbReference type="InterPro" id="IPR027266">
    <property type="entry name" value="TrmE/GcvT-like"/>
</dbReference>
<comment type="caution">
    <text evidence="1">The sequence shown here is derived from an EMBL/GenBank/DDBJ whole genome shotgun (WGS) entry which is preliminary data.</text>
</comment>
<dbReference type="Proteomes" id="UP001157167">
    <property type="component" value="Unassembled WGS sequence"/>
</dbReference>